<feature type="transmembrane region" description="Helical" evidence="1">
    <location>
        <begin position="168"/>
        <end position="186"/>
    </location>
</feature>
<dbReference type="PANTHER" id="PTHR37013:SF7">
    <property type="entry name" value="INTEGRAL MEMBRANE PROTEIN"/>
    <property type="match status" value="1"/>
</dbReference>
<organism evidence="3 4">
    <name type="scientific">Aspergillus glaucus CBS 516.65</name>
    <dbReference type="NCBI Taxonomy" id="1160497"/>
    <lineage>
        <taxon>Eukaryota</taxon>
        <taxon>Fungi</taxon>
        <taxon>Dikarya</taxon>
        <taxon>Ascomycota</taxon>
        <taxon>Pezizomycotina</taxon>
        <taxon>Eurotiomycetes</taxon>
        <taxon>Eurotiomycetidae</taxon>
        <taxon>Eurotiales</taxon>
        <taxon>Aspergillaceae</taxon>
        <taxon>Aspergillus</taxon>
        <taxon>Aspergillus subgen. Aspergillus</taxon>
    </lineage>
</organism>
<dbReference type="EMBL" id="KV878897">
    <property type="protein sequence ID" value="OJJ84457.1"/>
    <property type="molecule type" value="Genomic_DNA"/>
</dbReference>
<sequence length="261" mass="29563">MPEEDNSHETNNGNLEFNIYFPNVSFARLAIVACFIGVSLYNSIELIVLCFITFKKYNSCYFWSLLIASISIILFALGYLVTIFRLGVTYAGITVEIVGWYGLVVGQSMVLWSRLHLIVHNQWIIHGTLAMVIVCAIIFLIPATVFEFGVHSNDSNRFDTGFNIFERIQLVGLSVQEIILSAIYSWEATRLLKLRPRDHYHGILVQLLVINLTMVCMDAAIIGSQFAGHFIIHVTLKAMVYSIKLKMEYTILGRLVHMSST</sequence>
<keyword evidence="4" id="KW-1185">Reference proteome</keyword>
<protein>
    <recommendedName>
        <fullName evidence="2">DUF7703 domain-containing protein</fullName>
    </recommendedName>
</protein>
<dbReference type="OrthoDB" id="405906at2759"/>
<feature type="transmembrane region" description="Helical" evidence="1">
    <location>
        <begin position="90"/>
        <end position="112"/>
    </location>
</feature>
<dbReference type="InterPro" id="IPR056120">
    <property type="entry name" value="DUF7703"/>
</dbReference>
<evidence type="ECO:0000313" key="4">
    <source>
        <dbReference type="Proteomes" id="UP000184300"/>
    </source>
</evidence>
<keyword evidence="1" id="KW-0812">Transmembrane</keyword>
<keyword evidence="1" id="KW-0472">Membrane</keyword>
<feature type="transmembrane region" description="Helical" evidence="1">
    <location>
        <begin position="207"/>
        <end position="232"/>
    </location>
</feature>
<dbReference type="VEuPathDB" id="FungiDB:ASPGLDRAFT_126464"/>
<dbReference type="AlphaFoldDB" id="A0A1L9VKL1"/>
<feature type="transmembrane region" description="Helical" evidence="1">
    <location>
        <begin position="124"/>
        <end position="148"/>
    </location>
</feature>
<feature type="transmembrane region" description="Helical" evidence="1">
    <location>
        <begin position="29"/>
        <end position="54"/>
    </location>
</feature>
<gene>
    <name evidence="3" type="ORF">ASPGLDRAFT_126464</name>
</gene>
<dbReference type="Proteomes" id="UP000184300">
    <property type="component" value="Unassembled WGS sequence"/>
</dbReference>
<evidence type="ECO:0000313" key="3">
    <source>
        <dbReference type="EMBL" id="OJJ84457.1"/>
    </source>
</evidence>
<evidence type="ECO:0000256" key="1">
    <source>
        <dbReference type="SAM" id="Phobius"/>
    </source>
</evidence>
<dbReference type="Pfam" id="PF24802">
    <property type="entry name" value="DUF7703"/>
    <property type="match status" value="1"/>
</dbReference>
<proteinExistence type="predicted"/>
<accession>A0A1L9VKL1</accession>
<dbReference type="PANTHER" id="PTHR37013">
    <property type="entry name" value="INTEGRAL MEMBRANE PROTEIN (AFU_ORTHOLOGUE AFUA_1G05950)-RELATED"/>
    <property type="match status" value="1"/>
</dbReference>
<evidence type="ECO:0000259" key="2">
    <source>
        <dbReference type="Pfam" id="PF24802"/>
    </source>
</evidence>
<dbReference type="GeneID" id="34456903"/>
<dbReference type="RefSeq" id="XP_022401155.1">
    <property type="nucleotide sequence ID" value="XM_022540642.1"/>
</dbReference>
<reference evidence="4" key="1">
    <citation type="journal article" date="2017" name="Genome Biol.">
        <title>Comparative genomics reveals high biological diversity and specific adaptations in the industrially and medically important fungal genus Aspergillus.</title>
        <authorList>
            <person name="de Vries R.P."/>
            <person name="Riley R."/>
            <person name="Wiebenga A."/>
            <person name="Aguilar-Osorio G."/>
            <person name="Amillis S."/>
            <person name="Uchima C.A."/>
            <person name="Anderluh G."/>
            <person name="Asadollahi M."/>
            <person name="Askin M."/>
            <person name="Barry K."/>
            <person name="Battaglia E."/>
            <person name="Bayram O."/>
            <person name="Benocci T."/>
            <person name="Braus-Stromeyer S.A."/>
            <person name="Caldana C."/>
            <person name="Canovas D."/>
            <person name="Cerqueira G.C."/>
            <person name="Chen F."/>
            <person name="Chen W."/>
            <person name="Choi C."/>
            <person name="Clum A."/>
            <person name="Dos Santos R.A."/>
            <person name="Damasio A.R."/>
            <person name="Diallinas G."/>
            <person name="Emri T."/>
            <person name="Fekete E."/>
            <person name="Flipphi M."/>
            <person name="Freyberg S."/>
            <person name="Gallo A."/>
            <person name="Gournas C."/>
            <person name="Habgood R."/>
            <person name="Hainaut M."/>
            <person name="Harispe M.L."/>
            <person name="Henrissat B."/>
            <person name="Hilden K.S."/>
            <person name="Hope R."/>
            <person name="Hossain A."/>
            <person name="Karabika E."/>
            <person name="Karaffa L."/>
            <person name="Karanyi Z."/>
            <person name="Krasevec N."/>
            <person name="Kuo A."/>
            <person name="Kusch H."/>
            <person name="LaButti K."/>
            <person name="Lagendijk E.L."/>
            <person name="Lapidus A."/>
            <person name="Levasseur A."/>
            <person name="Lindquist E."/>
            <person name="Lipzen A."/>
            <person name="Logrieco A.F."/>
            <person name="MacCabe A."/>
            <person name="Maekelae M.R."/>
            <person name="Malavazi I."/>
            <person name="Melin P."/>
            <person name="Meyer V."/>
            <person name="Mielnichuk N."/>
            <person name="Miskei M."/>
            <person name="Molnar A.P."/>
            <person name="Mule G."/>
            <person name="Ngan C.Y."/>
            <person name="Orejas M."/>
            <person name="Orosz E."/>
            <person name="Ouedraogo J.P."/>
            <person name="Overkamp K.M."/>
            <person name="Park H.-S."/>
            <person name="Perrone G."/>
            <person name="Piumi F."/>
            <person name="Punt P.J."/>
            <person name="Ram A.F."/>
            <person name="Ramon A."/>
            <person name="Rauscher S."/>
            <person name="Record E."/>
            <person name="Riano-Pachon D.M."/>
            <person name="Robert V."/>
            <person name="Roehrig J."/>
            <person name="Ruller R."/>
            <person name="Salamov A."/>
            <person name="Salih N.S."/>
            <person name="Samson R.A."/>
            <person name="Sandor E."/>
            <person name="Sanguinetti M."/>
            <person name="Schuetze T."/>
            <person name="Sepcic K."/>
            <person name="Shelest E."/>
            <person name="Sherlock G."/>
            <person name="Sophianopoulou V."/>
            <person name="Squina F.M."/>
            <person name="Sun H."/>
            <person name="Susca A."/>
            <person name="Todd R.B."/>
            <person name="Tsang A."/>
            <person name="Unkles S.E."/>
            <person name="van de Wiele N."/>
            <person name="van Rossen-Uffink D."/>
            <person name="Oliveira J.V."/>
            <person name="Vesth T.C."/>
            <person name="Visser J."/>
            <person name="Yu J.-H."/>
            <person name="Zhou M."/>
            <person name="Andersen M.R."/>
            <person name="Archer D.B."/>
            <person name="Baker S.E."/>
            <person name="Benoit I."/>
            <person name="Brakhage A.A."/>
            <person name="Braus G.H."/>
            <person name="Fischer R."/>
            <person name="Frisvad J.C."/>
            <person name="Goldman G.H."/>
            <person name="Houbraken J."/>
            <person name="Oakley B."/>
            <person name="Pocsi I."/>
            <person name="Scazzocchio C."/>
            <person name="Seiboth B."/>
            <person name="vanKuyk P.A."/>
            <person name="Wortman J."/>
            <person name="Dyer P.S."/>
            <person name="Grigoriev I.V."/>
        </authorList>
    </citation>
    <scope>NUCLEOTIDE SEQUENCE [LARGE SCALE GENOMIC DNA]</scope>
    <source>
        <strain evidence="4">CBS 516.65</strain>
    </source>
</reference>
<feature type="transmembrane region" description="Helical" evidence="1">
    <location>
        <begin position="61"/>
        <end position="84"/>
    </location>
</feature>
<keyword evidence="1" id="KW-1133">Transmembrane helix</keyword>
<name>A0A1L9VKL1_ASPGL</name>
<feature type="domain" description="DUF7703" evidence="2">
    <location>
        <begin position="24"/>
        <end position="258"/>
    </location>
</feature>